<feature type="domain" description="HTH luxR-type" evidence="4">
    <location>
        <begin position="191"/>
        <end position="256"/>
    </location>
</feature>
<reference evidence="5 6" key="1">
    <citation type="submission" date="2019-03" db="EMBL/GenBank/DDBJ databases">
        <title>Genomic Encyclopedia of Type Strains, Phase III (KMG-III): the genomes of soil and plant-associated and newly described type strains.</title>
        <authorList>
            <person name="Whitman W."/>
        </authorList>
    </citation>
    <scope>NUCLEOTIDE SEQUENCE [LARGE SCALE GENOMIC DNA]</scope>
    <source>
        <strain evidence="5 6">CECT 8976</strain>
    </source>
</reference>
<dbReference type="GO" id="GO:0006355">
    <property type="term" value="P:regulation of DNA-templated transcription"/>
    <property type="evidence" value="ECO:0007669"/>
    <property type="project" value="InterPro"/>
</dbReference>
<dbReference type="Pfam" id="PF03472">
    <property type="entry name" value="Autoind_bind"/>
    <property type="match status" value="1"/>
</dbReference>
<dbReference type="SUPFAM" id="SSF46894">
    <property type="entry name" value="C-terminal effector domain of the bipartite response regulators"/>
    <property type="match status" value="1"/>
</dbReference>
<dbReference type="PANTHER" id="PTHR44688">
    <property type="entry name" value="DNA-BINDING TRANSCRIPTIONAL ACTIVATOR DEVR_DOSR"/>
    <property type="match status" value="1"/>
</dbReference>
<evidence type="ECO:0000256" key="3">
    <source>
        <dbReference type="ARBA" id="ARBA00023163"/>
    </source>
</evidence>
<protein>
    <submittedName>
        <fullName evidence="5">Regulatory LuxR family protein</fullName>
    </submittedName>
</protein>
<accession>A0A4R7B179</accession>
<dbReference type="PANTHER" id="PTHR44688:SF25">
    <property type="entry name" value="HTH LUXR-TYPE DOMAIN-CONTAINING PROTEIN"/>
    <property type="match status" value="1"/>
</dbReference>
<dbReference type="OrthoDB" id="135231at2"/>
<dbReference type="InterPro" id="IPR005143">
    <property type="entry name" value="TF_LuxR_autoind-bd_dom"/>
</dbReference>
<keyword evidence="1" id="KW-0805">Transcription regulation</keyword>
<dbReference type="PRINTS" id="PR00038">
    <property type="entry name" value="HTHLUXR"/>
</dbReference>
<dbReference type="Gene3D" id="3.30.450.80">
    <property type="entry name" value="Transcription factor LuxR-like, autoinducer-binding domain"/>
    <property type="match status" value="1"/>
</dbReference>
<dbReference type="PROSITE" id="PS50043">
    <property type="entry name" value="HTH_LUXR_2"/>
    <property type="match status" value="1"/>
</dbReference>
<dbReference type="Proteomes" id="UP000295611">
    <property type="component" value="Unassembled WGS sequence"/>
</dbReference>
<dbReference type="Gene3D" id="1.10.10.10">
    <property type="entry name" value="Winged helix-like DNA-binding domain superfamily/Winged helix DNA-binding domain"/>
    <property type="match status" value="1"/>
</dbReference>
<dbReference type="InterPro" id="IPR036693">
    <property type="entry name" value="TF_LuxR_autoind-bd_dom_sf"/>
</dbReference>
<evidence type="ECO:0000313" key="6">
    <source>
        <dbReference type="Proteomes" id="UP000295611"/>
    </source>
</evidence>
<dbReference type="InterPro" id="IPR016032">
    <property type="entry name" value="Sig_transdc_resp-reg_C-effctor"/>
</dbReference>
<dbReference type="SUPFAM" id="SSF75516">
    <property type="entry name" value="Pheromone-binding domain of LuxR-like quorum-sensing transcription factors"/>
    <property type="match status" value="1"/>
</dbReference>
<evidence type="ECO:0000259" key="4">
    <source>
        <dbReference type="PROSITE" id="PS50043"/>
    </source>
</evidence>
<dbReference type="GO" id="GO:0003677">
    <property type="term" value="F:DNA binding"/>
    <property type="evidence" value="ECO:0007669"/>
    <property type="project" value="UniProtKB-KW"/>
</dbReference>
<sequence>MTSIHTLNTRPLPGDLPADRQWMLLEWIHALGHVEDEQSLKDFLGRLQNQIPSEHMVLALGRLNAQQHMQKVEKLIDVSYPLGWLDHYMQENLASCDPILHHPMGSAPIFWKDSFSGARSPLAKRFIAEAASVGLGSGVTFSAASTRQNMACVISVTGEEITHDTQLVEMLNCLVPHLHQAMTRVTNLAPMSASAMLLSNREYDIFHWMSRGKTNWEIATILDISERTVKFHVANIIRKLNANNRTHAIVLGLQQGIRPPVAANG</sequence>
<proteinExistence type="predicted"/>
<dbReference type="AlphaFoldDB" id="A0A4R7B179"/>
<dbReference type="CDD" id="cd06170">
    <property type="entry name" value="LuxR_C_like"/>
    <property type="match status" value="1"/>
</dbReference>
<dbReference type="RefSeq" id="WP_133681917.1">
    <property type="nucleotide sequence ID" value="NZ_SNZP01000010.1"/>
</dbReference>
<gene>
    <name evidence="5" type="ORF">DFP86_11098</name>
</gene>
<keyword evidence="6" id="KW-1185">Reference proteome</keyword>
<evidence type="ECO:0000313" key="5">
    <source>
        <dbReference type="EMBL" id="TDR76672.1"/>
    </source>
</evidence>
<dbReference type="InterPro" id="IPR036388">
    <property type="entry name" value="WH-like_DNA-bd_sf"/>
</dbReference>
<keyword evidence="3" id="KW-0804">Transcription</keyword>
<dbReference type="Pfam" id="PF00196">
    <property type="entry name" value="GerE"/>
    <property type="match status" value="1"/>
</dbReference>
<evidence type="ECO:0000256" key="2">
    <source>
        <dbReference type="ARBA" id="ARBA00023125"/>
    </source>
</evidence>
<comment type="caution">
    <text evidence="5">The sequence shown here is derived from an EMBL/GenBank/DDBJ whole genome shotgun (WGS) entry which is preliminary data.</text>
</comment>
<dbReference type="SMART" id="SM00421">
    <property type="entry name" value="HTH_LUXR"/>
    <property type="match status" value="1"/>
</dbReference>
<name>A0A4R7B179_9NEIS</name>
<dbReference type="EMBL" id="SNZP01000010">
    <property type="protein sequence ID" value="TDR76672.1"/>
    <property type="molecule type" value="Genomic_DNA"/>
</dbReference>
<dbReference type="InterPro" id="IPR000792">
    <property type="entry name" value="Tscrpt_reg_LuxR_C"/>
</dbReference>
<keyword evidence="2" id="KW-0238">DNA-binding</keyword>
<dbReference type="PROSITE" id="PS00622">
    <property type="entry name" value="HTH_LUXR_1"/>
    <property type="match status" value="1"/>
</dbReference>
<organism evidence="5 6">
    <name type="scientific">Paludibacterium purpuratum</name>
    <dbReference type="NCBI Taxonomy" id="1144873"/>
    <lineage>
        <taxon>Bacteria</taxon>
        <taxon>Pseudomonadati</taxon>
        <taxon>Pseudomonadota</taxon>
        <taxon>Betaproteobacteria</taxon>
        <taxon>Neisseriales</taxon>
        <taxon>Chromobacteriaceae</taxon>
        <taxon>Paludibacterium</taxon>
    </lineage>
</organism>
<evidence type="ECO:0000256" key="1">
    <source>
        <dbReference type="ARBA" id="ARBA00023015"/>
    </source>
</evidence>